<dbReference type="GO" id="GO:0071949">
    <property type="term" value="F:FAD binding"/>
    <property type="evidence" value="ECO:0007669"/>
    <property type="project" value="InterPro"/>
</dbReference>
<reference evidence="8 9" key="1">
    <citation type="submission" date="2024-01" db="EMBL/GenBank/DDBJ databases">
        <title>Genome assemblies of Stephania.</title>
        <authorList>
            <person name="Yang L."/>
        </authorList>
    </citation>
    <scope>NUCLEOTIDE SEQUENCE [LARGE SCALE GENOMIC DNA]</scope>
    <source>
        <strain evidence="8">JXDWG</strain>
        <tissue evidence="8">Leaf</tissue>
    </source>
</reference>
<dbReference type="EMBL" id="JBBNAG010000003">
    <property type="protein sequence ID" value="KAK9148843.1"/>
    <property type="molecule type" value="Genomic_DNA"/>
</dbReference>
<dbReference type="GO" id="GO:0016491">
    <property type="term" value="F:oxidoreductase activity"/>
    <property type="evidence" value="ECO:0007669"/>
    <property type="project" value="InterPro"/>
</dbReference>
<dbReference type="SUPFAM" id="SSF56176">
    <property type="entry name" value="FAD-binding/transporter-associated domain-like"/>
    <property type="match status" value="1"/>
</dbReference>
<keyword evidence="4" id="KW-0732">Signal</keyword>
<dbReference type="Proteomes" id="UP001419268">
    <property type="component" value="Unassembled WGS sequence"/>
</dbReference>
<keyword evidence="3" id="KW-0285">Flavoprotein</keyword>
<dbReference type="Gene3D" id="3.30.43.10">
    <property type="entry name" value="Uridine Diphospho-n-acetylenolpyruvylglucosamine Reductase, domain 2"/>
    <property type="match status" value="1"/>
</dbReference>
<dbReference type="Gene3D" id="3.30.465.10">
    <property type="match status" value="1"/>
</dbReference>
<dbReference type="InterPro" id="IPR016169">
    <property type="entry name" value="FAD-bd_PCMH_sub2"/>
</dbReference>
<dbReference type="PROSITE" id="PS51387">
    <property type="entry name" value="FAD_PCMH"/>
    <property type="match status" value="1"/>
</dbReference>
<evidence type="ECO:0000256" key="3">
    <source>
        <dbReference type="ARBA" id="ARBA00022630"/>
    </source>
</evidence>
<feature type="domain" description="FAD-binding PCMH-type" evidence="7">
    <location>
        <begin position="81"/>
        <end position="255"/>
    </location>
</feature>
<dbReference type="InterPro" id="IPR036318">
    <property type="entry name" value="FAD-bd_PCMH-like_sf"/>
</dbReference>
<dbReference type="Pfam" id="PF01565">
    <property type="entry name" value="FAD_binding_4"/>
    <property type="match status" value="1"/>
</dbReference>
<comment type="similarity">
    <text evidence="2">Belongs to the oxygen-dependent FAD-linked oxidoreductase family.</text>
</comment>
<keyword evidence="5" id="KW-0274">FAD</keyword>
<keyword evidence="9" id="KW-1185">Reference proteome</keyword>
<name>A0AAP0KA58_9MAGN</name>
<dbReference type="InterPro" id="IPR012951">
    <property type="entry name" value="BBE"/>
</dbReference>
<evidence type="ECO:0000256" key="5">
    <source>
        <dbReference type="ARBA" id="ARBA00022827"/>
    </source>
</evidence>
<protein>
    <recommendedName>
        <fullName evidence="7">FAD-binding PCMH-type domain-containing protein</fullName>
    </recommendedName>
</protein>
<organism evidence="8 9">
    <name type="scientific">Stephania cephalantha</name>
    <dbReference type="NCBI Taxonomy" id="152367"/>
    <lineage>
        <taxon>Eukaryota</taxon>
        <taxon>Viridiplantae</taxon>
        <taxon>Streptophyta</taxon>
        <taxon>Embryophyta</taxon>
        <taxon>Tracheophyta</taxon>
        <taxon>Spermatophyta</taxon>
        <taxon>Magnoliopsida</taxon>
        <taxon>Ranunculales</taxon>
        <taxon>Menispermaceae</taxon>
        <taxon>Menispermoideae</taxon>
        <taxon>Cissampelideae</taxon>
        <taxon>Stephania</taxon>
    </lineage>
</organism>
<comment type="cofactor">
    <cofactor evidence="1">
        <name>FAD</name>
        <dbReference type="ChEBI" id="CHEBI:57692"/>
    </cofactor>
</comment>
<accession>A0AAP0KA58</accession>
<proteinExistence type="inferred from homology"/>
<dbReference type="PANTHER" id="PTHR32448">
    <property type="entry name" value="OS08G0158400 PROTEIN"/>
    <property type="match status" value="1"/>
</dbReference>
<gene>
    <name evidence="8" type="ORF">Scep_007600</name>
</gene>
<sequence>MANQLPPPLPHKITTTLFFYTTLSWVLIARPITSASHDIESLLSCLHSNGVHNCTTISSNPSNHNRLHHLVIQNPMFARPAFNKPATIVLPMNKEQLAETITCCARGSWTIRLRSGGHSYEGLSYRAETPFVLIDLMNLNRVELDLESGTAWVESGATLGEIYYTISQASDTLGFSAGYCPTVGSGGHISGGGYGMMSRKYGLASDNVIDALIVDANGKVLDRESMGEDVFWAIRGGGGGSWGAIYAWKIKLHSVPKKVTVFRLLKHDMNINSAAKLLNKWQSVGPTLEDHFSLTVLLRADYNGVLVEFHGLYLGPKAEVMSRIDQVFPELEIPDDEYLEVSWIESFLHIAGLDSVSQMNDRFLEWDNRGFKTKVDFPKSPLPLKAIKGALEMLLREPHGFMVFNGYNGMMSRIRSDESPFPHRNGTLMMIEYLVAWRMEEDWESEKFLSWLREFHDYMGDYINNKPRHSYVNHVDLDLGEIDWRNESMARNAVEISRKWGERYFSSNYDRLVKAKTMIDPNNVFQHPQSIPPLTQLIEQCINDFRPMDH</sequence>
<evidence type="ECO:0000256" key="6">
    <source>
        <dbReference type="ARBA" id="ARBA00023180"/>
    </source>
</evidence>
<evidence type="ECO:0000313" key="8">
    <source>
        <dbReference type="EMBL" id="KAK9148843.1"/>
    </source>
</evidence>
<dbReference type="InterPro" id="IPR016167">
    <property type="entry name" value="FAD-bd_PCMH_sub1"/>
</dbReference>
<evidence type="ECO:0000256" key="4">
    <source>
        <dbReference type="ARBA" id="ARBA00022729"/>
    </source>
</evidence>
<evidence type="ECO:0000256" key="2">
    <source>
        <dbReference type="ARBA" id="ARBA00005466"/>
    </source>
</evidence>
<evidence type="ECO:0000256" key="1">
    <source>
        <dbReference type="ARBA" id="ARBA00001974"/>
    </source>
</evidence>
<dbReference type="Pfam" id="PF08031">
    <property type="entry name" value="BBE"/>
    <property type="match status" value="1"/>
</dbReference>
<evidence type="ECO:0000259" key="7">
    <source>
        <dbReference type="PROSITE" id="PS51387"/>
    </source>
</evidence>
<keyword evidence="6" id="KW-0325">Glycoprotein</keyword>
<dbReference type="Gene3D" id="3.40.462.20">
    <property type="match status" value="1"/>
</dbReference>
<dbReference type="InterPro" id="IPR016166">
    <property type="entry name" value="FAD-bd_PCMH"/>
</dbReference>
<comment type="caution">
    <text evidence="8">The sequence shown here is derived from an EMBL/GenBank/DDBJ whole genome shotgun (WGS) entry which is preliminary data.</text>
</comment>
<dbReference type="InterPro" id="IPR006094">
    <property type="entry name" value="Oxid_FAD_bind_N"/>
</dbReference>
<dbReference type="AlphaFoldDB" id="A0AAP0KA58"/>
<evidence type="ECO:0000313" key="9">
    <source>
        <dbReference type="Proteomes" id="UP001419268"/>
    </source>
</evidence>